<dbReference type="CDD" id="cd07713">
    <property type="entry name" value="DHPS-like_MBL-fold"/>
    <property type="match status" value="1"/>
</dbReference>
<proteinExistence type="predicted"/>
<dbReference type="PANTHER" id="PTHR13754">
    <property type="entry name" value="METALLO-BETA-LACTAMASE SUPERFAMILY PROTEIN"/>
    <property type="match status" value="1"/>
</dbReference>
<dbReference type="EMBL" id="JAAIJQ010000012">
    <property type="protein sequence ID" value="NEV61389.1"/>
    <property type="molecule type" value="Genomic_DNA"/>
</dbReference>
<protein>
    <submittedName>
        <fullName evidence="2">MBL fold metallo-hydrolase</fullName>
    </submittedName>
</protein>
<dbReference type="RefSeq" id="WP_164451572.1">
    <property type="nucleotide sequence ID" value="NZ_JAAIJQ010000012.1"/>
</dbReference>
<evidence type="ECO:0000313" key="2">
    <source>
        <dbReference type="EMBL" id="NEV61389.1"/>
    </source>
</evidence>
<comment type="caution">
    <text evidence="2">The sequence shown here is derived from an EMBL/GenBank/DDBJ whole genome shotgun (WGS) entry which is preliminary data.</text>
</comment>
<keyword evidence="3" id="KW-1185">Reference proteome</keyword>
<evidence type="ECO:0000313" key="3">
    <source>
        <dbReference type="Proteomes" id="UP000483379"/>
    </source>
</evidence>
<name>A0A6M0JW22_9GAMM</name>
<gene>
    <name evidence="2" type="ORF">G3446_05675</name>
</gene>
<dbReference type="SUPFAM" id="SSF56281">
    <property type="entry name" value="Metallo-hydrolase/oxidoreductase"/>
    <property type="match status" value="1"/>
</dbReference>
<keyword evidence="2" id="KW-0378">Hydrolase</keyword>
<reference evidence="2 3" key="1">
    <citation type="submission" date="2020-02" db="EMBL/GenBank/DDBJ databases">
        <title>Genome sequences of Thiorhodococcus mannitoliphagus and Thiorhodococcus minor, purple sulfur photosynthetic bacteria in the gammaproteobacterial family, Chromatiaceae.</title>
        <authorList>
            <person name="Aviles F.A."/>
            <person name="Meyer T.E."/>
            <person name="Kyndt J.A."/>
        </authorList>
    </citation>
    <scope>NUCLEOTIDE SEQUENCE [LARGE SCALE GENOMIC DNA]</scope>
    <source>
        <strain evidence="2 3">DSM 11518</strain>
    </source>
</reference>
<dbReference type="PANTHER" id="PTHR13754:SF13">
    <property type="entry name" value="METALLO-BETA-LACTAMASE SUPERFAMILY PROTEIN (AFU_ORTHOLOGUE AFUA_3G07630)"/>
    <property type="match status" value="1"/>
</dbReference>
<dbReference type="Gene3D" id="3.60.15.10">
    <property type="entry name" value="Ribonuclease Z/Hydroxyacylglutathione hydrolase-like"/>
    <property type="match status" value="1"/>
</dbReference>
<dbReference type="Pfam" id="PF00753">
    <property type="entry name" value="Lactamase_B"/>
    <property type="match status" value="1"/>
</dbReference>
<dbReference type="InterPro" id="IPR036866">
    <property type="entry name" value="RibonucZ/Hydroxyglut_hydro"/>
</dbReference>
<sequence length="279" mass="30216">MSREVRITQLVENTAGGRGLLGEHGVAYFVEAAGRCVLFDTGQGQALLHNIERLGLPLAEVEAIALSHGHYDHAGGLGDALGVTGPVDLYLHPEARRPKYNRIGKAIGTPALESDELEGRVRRLVEARAPVRIAPGIHLTGEIPRRHGIEDTGGPFHLDAERTQVDPLLDDQALYLDAAEGTVVLLGCGHSGVINTLEHIAQLTQGRRIHAVIGGMHLLRATPERLDFTAERLQALDVDYLAPIHCTGAEATCFFRSRFPDRTHSSEVGAVHSFLRSEP</sequence>
<dbReference type="InterPro" id="IPR052926">
    <property type="entry name" value="Metallo-beta-lactamase_dom"/>
</dbReference>
<organism evidence="2 3">
    <name type="scientific">Thiorhodococcus minor</name>
    <dbReference type="NCBI Taxonomy" id="57489"/>
    <lineage>
        <taxon>Bacteria</taxon>
        <taxon>Pseudomonadati</taxon>
        <taxon>Pseudomonadota</taxon>
        <taxon>Gammaproteobacteria</taxon>
        <taxon>Chromatiales</taxon>
        <taxon>Chromatiaceae</taxon>
        <taxon>Thiorhodococcus</taxon>
    </lineage>
</organism>
<dbReference type="Proteomes" id="UP000483379">
    <property type="component" value="Unassembled WGS sequence"/>
</dbReference>
<evidence type="ECO:0000259" key="1">
    <source>
        <dbReference type="SMART" id="SM00849"/>
    </source>
</evidence>
<dbReference type="InterPro" id="IPR001279">
    <property type="entry name" value="Metallo-B-lactamas"/>
</dbReference>
<dbReference type="SMART" id="SM00849">
    <property type="entry name" value="Lactamase_B"/>
    <property type="match status" value="1"/>
</dbReference>
<dbReference type="InterPro" id="IPR041712">
    <property type="entry name" value="DHPS-like_MBL-fold"/>
</dbReference>
<feature type="domain" description="Metallo-beta-lactamase" evidence="1">
    <location>
        <begin position="24"/>
        <end position="245"/>
    </location>
</feature>
<dbReference type="AlphaFoldDB" id="A0A6M0JW22"/>
<dbReference type="GO" id="GO:0016740">
    <property type="term" value="F:transferase activity"/>
    <property type="evidence" value="ECO:0007669"/>
    <property type="project" value="TreeGrafter"/>
</dbReference>
<dbReference type="GO" id="GO:0016787">
    <property type="term" value="F:hydrolase activity"/>
    <property type="evidence" value="ECO:0007669"/>
    <property type="project" value="UniProtKB-KW"/>
</dbReference>
<accession>A0A6M0JW22</accession>